<proteinExistence type="predicted"/>
<name>A0A9W6XSW4_9STRA</name>
<reference evidence="1" key="1">
    <citation type="submission" date="2023-04" db="EMBL/GenBank/DDBJ databases">
        <title>Phytophthora fragariaefolia NBRC 109709.</title>
        <authorList>
            <person name="Ichikawa N."/>
            <person name="Sato H."/>
            <person name="Tonouchi N."/>
        </authorList>
    </citation>
    <scope>NUCLEOTIDE SEQUENCE</scope>
    <source>
        <strain evidence="1">NBRC 109709</strain>
    </source>
</reference>
<comment type="caution">
    <text evidence="1">The sequence shown here is derived from an EMBL/GenBank/DDBJ whole genome shotgun (WGS) entry which is preliminary data.</text>
</comment>
<organism evidence="1 2">
    <name type="scientific">Phytophthora fragariaefolia</name>
    <dbReference type="NCBI Taxonomy" id="1490495"/>
    <lineage>
        <taxon>Eukaryota</taxon>
        <taxon>Sar</taxon>
        <taxon>Stramenopiles</taxon>
        <taxon>Oomycota</taxon>
        <taxon>Peronosporomycetes</taxon>
        <taxon>Peronosporales</taxon>
        <taxon>Peronosporaceae</taxon>
        <taxon>Phytophthora</taxon>
    </lineage>
</organism>
<sequence>MWTLGDNTISLLVITLNKYEDAGCLSKNFTQPDNSTLLESWHCKGAQMNKTTKCVVQKFDDSLEYNAAMWGLGGNPEGTPRCTCPSMIRPTSVGISIL</sequence>
<keyword evidence="2" id="KW-1185">Reference proteome</keyword>
<gene>
    <name evidence="1" type="ORF">Pfra01_001560000</name>
</gene>
<evidence type="ECO:0000313" key="2">
    <source>
        <dbReference type="Proteomes" id="UP001165121"/>
    </source>
</evidence>
<evidence type="ECO:0000313" key="1">
    <source>
        <dbReference type="EMBL" id="GMF44592.1"/>
    </source>
</evidence>
<dbReference type="Proteomes" id="UP001165121">
    <property type="component" value="Unassembled WGS sequence"/>
</dbReference>
<accession>A0A9W6XSW4</accession>
<dbReference type="AlphaFoldDB" id="A0A9W6XSW4"/>
<dbReference type="EMBL" id="BSXT01001716">
    <property type="protein sequence ID" value="GMF44592.1"/>
    <property type="molecule type" value="Genomic_DNA"/>
</dbReference>
<protein>
    <submittedName>
        <fullName evidence="1">Unnamed protein product</fullName>
    </submittedName>
</protein>